<protein>
    <submittedName>
        <fullName evidence="1">Uncharacterized protein</fullName>
    </submittedName>
</protein>
<dbReference type="Proteomes" id="UP001196413">
    <property type="component" value="Unassembled WGS sequence"/>
</dbReference>
<organism evidence="1 2">
    <name type="scientific">Parelaphostrongylus tenuis</name>
    <name type="common">Meningeal worm</name>
    <dbReference type="NCBI Taxonomy" id="148309"/>
    <lineage>
        <taxon>Eukaryota</taxon>
        <taxon>Metazoa</taxon>
        <taxon>Ecdysozoa</taxon>
        <taxon>Nematoda</taxon>
        <taxon>Chromadorea</taxon>
        <taxon>Rhabditida</taxon>
        <taxon>Rhabditina</taxon>
        <taxon>Rhabditomorpha</taxon>
        <taxon>Strongyloidea</taxon>
        <taxon>Metastrongylidae</taxon>
        <taxon>Parelaphostrongylus</taxon>
    </lineage>
</organism>
<gene>
    <name evidence="1" type="ORF">KIN20_014738</name>
</gene>
<sequence>MFEENKAALEQGDIIGKLLLLFPIGDVELRKTTIRLLFNLSSDAKARSRMVVEGLVAQAYTTYRKIYLCDETLAEQNGI</sequence>
<dbReference type="GO" id="GO:0016939">
    <property type="term" value="C:kinesin II complex"/>
    <property type="evidence" value="ECO:0007669"/>
    <property type="project" value="TreeGrafter"/>
</dbReference>
<name>A0AAD5MHJ3_PARTN</name>
<comment type="caution">
    <text evidence="1">The sequence shown here is derived from an EMBL/GenBank/DDBJ whole genome shotgun (WGS) entry which is preliminary data.</text>
</comment>
<dbReference type="PANTHER" id="PTHR15605">
    <property type="entry name" value="KINESIN-ASSOCIATED PROTEINS"/>
    <property type="match status" value="1"/>
</dbReference>
<dbReference type="GO" id="GO:0019894">
    <property type="term" value="F:kinesin binding"/>
    <property type="evidence" value="ECO:0007669"/>
    <property type="project" value="InterPro"/>
</dbReference>
<dbReference type="GO" id="GO:0044782">
    <property type="term" value="P:cilium organization"/>
    <property type="evidence" value="ECO:0007669"/>
    <property type="project" value="TreeGrafter"/>
</dbReference>
<dbReference type="GO" id="GO:0005930">
    <property type="term" value="C:axoneme"/>
    <property type="evidence" value="ECO:0007669"/>
    <property type="project" value="TreeGrafter"/>
</dbReference>
<dbReference type="InterPro" id="IPR008658">
    <property type="entry name" value="KAP3"/>
</dbReference>
<dbReference type="GO" id="GO:0007018">
    <property type="term" value="P:microtubule-based movement"/>
    <property type="evidence" value="ECO:0007669"/>
    <property type="project" value="TreeGrafter"/>
</dbReference>
<evidence type="ECO:0000313" key="2">
    <source>
        <dbReference type="Proteomes" id="UP001196413"/>
    </source>
</evidence>
<dbReference type="PANTHER" id="PTHR15605:SF2">
    <property type="entry name" value="KINESIN-ASSOCIATED PROTEIN 3"/>
    <property type="match status" value="1"/>
</dbReference>
<dbReference type="GO" id="GO:0035869">
    <property type="term" value="C:ciliary transition zone"/>
    <property type="evidence" value="ECO:0007669"/>
    <property type="project" value="TreeGrafter"/>
</dbReference>
<evidence type="ECO:0000313" key="1">
    <source>
        <dbReference type="EMBL" id="KAJ1356888.1"/>
    </source>
</evidence>
<proteinExistence type="predicted"/>
<keyword evidence="2" id="KW-1185">Reference proteome</keyword>
<dbReference type="AlphaFoldDB" id="A0AAD5MHJ3"/>
<dbReference type="EMBL" id="JAHQIW010002958">
    <property type="protein sequence ID" value="KAJ1356888.1"/>
    <property type="molecule type" value="Genomic_DNA"/>
</dbReference>
<dbReference type="Pfam" id="PF05804">
    <property type="entry name" value="KAP"/>
    <property type="match status" value="1"/>
</dbReference>
<accession>A0AAD5MHJ3</accession>
<reference evidence="1" key="1">
    <citation type="submission" date="2021-06" db="EMBL/GenBank/DDBJ databases">
        <title>Parelaphostrongylus tenuis whole genome reference sequence.</title>
        <authorList>
            <person name="Garwood T.J."/>
            <person name="Larsen P.A."/>
            <person name="Fountain-Jones N.M."/>
            <person name="Garbe J.R."/>
            <person name="Macchietto M.G."/>
            <person name="Kania S.A."/>
            <person name="Gerhold R.W."/>
            <person name="Richards J.E."/>
            <person name="Wolf T.M."/>
        </authorList>
    </citation>
    <scope>NUCLEOTIDE SEQUENCE</scope>
    <source>
        <strain evidence="1">MNPRO001-30</strain>
        <tissue evidence="1">Meninges</tissue>
    </source>
</reference>